<reference evidence="1" key="2">
    <citation type="journal article" date="2024" name="Antonie Van Leeuwenhoek">
        <title>Roseihalotalea indica gen. nov., sp. nov., a halophilic Bacteroidetes from mesopelagic Southwest Indian Ocean with higher carbohydrate metabolic potential.</title>
        <authorList>
            <person name="Chen B."/>
            <person name="Zhang M."/>
            <person name="Lin D."/>
            <person name="Ye J."/>
            <person name="Tang K."/>
        </authorList>
    </citation>
    <scope>NUCLEOTIDE SEQUENCE</scope>
    <source>
        <strain evidence="1">TK19036</strain>
    </source>
</reference>
<dbReference type="EMBL" id="CP120682">
    <property type="protein sequence ID" value="WKN37695.1"/>
    <property type="molecule type" value="Genomic_DNA"/>
</dbReference>
<dbReference type="SUPFAM" id="SSF53474">
    <property type="entry name" value="alpha/beta-Hydrolases"/>
    <property type="match status" value="1"/>
</dbReference>
<name>A0AA49GS12_9BACT</name>
<evidence type="ECO:0000313" key="1">
    <source>
        <dbReference type="EMBL" id="WKN37695.1"/>
    </source>
</evidence>
<dbReference type="PANTHER" id="PTHR22946:SF8">
    <property type="entry name" value="ACETYL XYLAN ESTERASE DOMAIN-CONTAINING PROTEIN"/>
    <property type="match status" value="1"/>
</dbReference>
<accession>A0AA49GS12</accession>
<proteinExistence type="predicted"/>
<dbReference type="Gene3D" id="3.40.50.1820">
    <property type="entry name" value="alpha/beta hydrolase"/>
    <property type="match status" value="1"/>
</dbReference>
<protein>
    <submittedName>
        <fullName evidence="1">Alpha/beta hydrolase family protein</fullName>
    </submittedName>
</protein>
<keyword evidence="1" id="KW-0378">Hydrolase</keyword>
<gene>
    <name evidence="1" type="ORF">K4G66_03105</name>
</gene>
<sequence length="423" mass="46875">MKTTAKATAASGLVASTWPLGTANNQAPHLNPKQTFMTPPAPATSIIGQYGPWAASLPADPPALSFRLDRWQDVDAWRKEALSKTLEYLGVPDTGGVPAVTVERKYTYDGLEVEELSWQLPYGRPTKAVLLKPEGAEGPLPAVLGLHDHSGDKYFGLEKITHTGEQHPMMVALQKKIYSGRAWANELAKQGYVVLVPDAFAFGSRRVKYEDVEGLTWGDITTKGKTESNPTDEVAITDYNQWAGLHEHILSKSLFCGGTTWPGVFLAEDQRALDVLCARDEVDTERVGCCGLSGGGLRTAYLGGIDPRIACAVCVGFMTTWNDFLLNKAYTHTWMTYIPRLPEFLDFPEVLGMRAPRPTLVLSNSDDQLFTLPEMQRSDAILKEVFTKADATDRYRTSFYPGLHKFEADMQGEAFTWFKRWLS</sequence>
<dbReference type="GO" id="GO:0016787">
    <property type="term" value="F:hydrolase activity"/>
    <property type="evidence" value="ECO:0007669"/>
    <property type="project" value="UniProtKB-KW"/>
</dbReference>
<dbReference type="InterPro" id="IPR029058">
    <property type="entry name" value="AB_hydrolase_fold"/>
</dbReference>
<dbReference type="PANTHER" id="PTHR22946">
    <property type="entry name" value="DIENELACTONE HYDROLASE DOMAIN-CONTAINING PROTEIN-RELATED"/>
    <property type="match status" value="1"/>
</dbReference>
<organism evidence="1">
    <name type="scientific">Roseihalotalea indica</name>
    <dbReference type="NCBI Taxonomy" id="2867963"/>
    <lineage>
        <taxon>Bacteria</taxon>
        <taxon>Pseudomonadati</taxon>
        <taxon>Bacteroidota</taxon>
        <taxon>Cytophagia</taxon>
        <taxon>Cytophagales</taxon>
        <taxon>Catalimonadaceae</taxon>
        <taxon>Roseihalotalea</taxon>
    </lineage>
</organism>
<dbReference type="AlphaFoldDB" id="A0AA49GS12"/>
<reference evidence="1" key="1">
    <citation type="journal article" date="2023" name="Comput. Struct. Biotechnol. J.">
        <title>Discovery of a novel marine Bacteroidetes with a rich repertoire of carbohydrate-active enzymes.</title>
        <authorList>
            <person name="Chen B."/>
            <person name="Liu G."/>
            <person name="Chen Q."/>
            <person name="Wang H."/>
            <person name="Liu L."/>
            <person name="Tang K."/>
        </authorList>
    </citation>
    <scope>NUCLEOTIDE SEQUENCE</scope>
    <source>
        <strain evidence="1">TK19036</strain>
    </source>
</reference>
<dbReference type="InterPro" id="IPR050261">
    <property type="entry name" value="FrsA_esterase"/>
</dbReference>